<dbReference type="InterPro" id="IPR007351">
    <property type="entry name" value="YjbR"/>
</dbReference>
<accession>A0A370QGM8</accession>
<gene>
    <name evidence="1" type="ORF">C8D90_109113</name>
</gene>
<dbReference type="GO" id="GO:0003677">
    <property type="term" value="F:DNA binding"/>
    <property type="evidence" value="ECO:0007669"/>
    <property type="project" value="UniProtKB-KW"/>
</dbReference>
<dbReference type="EMBL" id="QRAP01000009">
    <property type="protein sequence ID" value="RDK87518.1"/>
    <property type="molecule type" value="Genomic_DNA"/>
</dbReference>
<comment type="caution">
    <text evidence="1">The sequence shown here is derived from an EMBL/GenBank/DDBJ whole genome shotgun (WGS) entry which is preliminary data.</text>
</comment>
<dbReference type="PANTHER" id="PTHR35145:SF3">
    <property type="entry name" value="CYTOPLASMIC PROTEIN"/>
    <property type="match status" value="1"/>
</dbReference>
<dbReference type="SUPFAM" id="SSF142906">
    <property type="entry name" value="YjbR-like"/>
    <property type="match status" value="1"/>
</dbReference>
<dbReference type="InterPro" id="IPR038056">
    <property type="entry name" value="YjbR-like_sf"/>
</dbReference>
<dbReference type="RefSeq" id="WP_115459826.1">
    <property type="nucleotide sequence ID" value="NZ_QRAP01000009.1"/>
</dbReference>
<proteinExistence type="predicted"/>
<reference evidence="1 2" key="1">
    <citation type="submission" date="2018-07" db="EMBL/GenBank/DDBJ databases">
        <title>Genomic Encyclopedia of Type Strains, Phase IV (KMG-IV): sequencing the most valuable type-strain genomes for metagenomic binning, comparative biology and taxonomic classification.</title>
        <authorList>
            <person name="Goeker M."/>
        </authorList>
    </citation>
    <scope>NUCLEOTIDE SEQUENCE [LARGE SCALE GENOMIC DNA]</scope>
    <source>
        <strain evidence="1 2">DSM 103736</strain>
    </source>
</reference>
<dbReference type="InterPro" id="IPR058532">
    <property type="entry name" value="YjbR/MT2646/Rv2570-like"/>
</dbReference>
<protein>
    <submittedName>
        <fullName evidence="1">Putative DNA-binding protein (MmcQ/YjbR family)</fullName>
    </submittedName>
</protein>
<dbReference type="Proteomes" id="UP000254848">
    <property type="component" value="Unassembled WGS sequence"/>
</dbReference>
<evidence type="ECO:0000313" key="1">
    <source>
        <dbReference type="EMBL" id="RDK87518.1"/>
    </source>
</evidence>
<name>A0A370QGM8_9GAMM</name>
<sequence length="115" mass="12962">MNHSAFLQYCMAKPGAEQSQKNRWNANQVKVGGVMFAMVDPSEGRLAVSVKTSCEQARRLRNEYREIVPSQNLNKAHWSTLYLDGSLNDSLVYKLVDGSYQLALGRLPENSLQEL</sequence>
<dbReference type="Gene3D" id="3.90.1150.30">
    <property type="match status" value="1"/>
</dbReference>
<evidence type="ECO:0000313" key="2">
    <source>
        <dbReference type="Proteomes" id="UP000254848"/>
    </source>
</evidence>
<organism evidence="1 2">
    <name type="scientific">Enterobacillus tribolii</name>
    <dbReference type="NCBI Taxonomy" id="1487935"/>
    <lineage>
        <taxon>Bacteria</taxon>
        <taxon>Pseudomonadati</taxon>
        <taxon>Pseudomonadota</taxon>
        <taxon>Gammaproteobacteria</taxon>
        <taxon>Enterobacterales</taxon>
        <taxon>Hafniaceae</taxon>
        <taxon>Enterobacillus</taxon>
    </lineage>
</organism>
<keyword evidence="2" id="KW-1185">Reference proteome</keyword>
<dbReference type="AlphaFoldDB" id="A0A370QGM8"/>
<dbReference type="Pfam" id="PF04237">
    <property type="entry name" value="YjbR"/>
    <property type="match status" value="1"/>
</dbReference>
<dbReference type="PANTHER" id="PTHR35145">
    <property type="entry name" value="CYTOPLASMIC PROTEIN-RELATED"/>
    <property type="match status" value="1"/>
</dbReference>
<keyword evidence="1" id="KW-0238">DNA-binding</keyword>
<dbReference type="OrthoDB" id="3194910at2"/>